<dbReference type="Proteomes" id="UP001153269">
    <property type="component" value="Unassembled WGS sequence"/>
</dbReference>
<evidence type="ECO:0000256" key="1">
    <source>
        <dbReference type="SAM" id="MobiDB-lite"/>
    </source>
</evidence>
<comment type="caution">
    <text evidence="2">The sequence shown here is derived from an EMBL/GenBank/DDBJ whole genome shotgun (WGS) entry which is preliminary data.</text>
</comment>
<feature type="region of interest" description="Disordered" evidence="1">
    <location>
        <begin position="47"/>
        <end position="89"/>
    </location>
</feature>
<gene>
    <name evidence="2" type="ORF">PLEPLA_LOCUS3426</name>
</gene>
<feature type="compositionally biased region" description="Basic and acidic residues" evidence="1">
    <location>
        <begin position="58"/>
        <end position="69"/>
    </location>
</feature>
<evidence type="ECO:0000313" key="2">
    <source>
        <dbReference type="EMBL" id="CAB1415708.1"/>
    </source>
</evidence>
<dbReference type="AlphaFoldDB" id="A0A9N7TQ51"/>
<name>A0A9N7TQ51_PLEPL</name>
<protein>
    <submittedName>
        <fullName evidence="2">Uncharacterized protein</fullName>
    </submittedName>
</protein>
<dbReference type="EMBL" id="CADEAL010000169">
    <property type="protein sequence ID" value="CAB1415708.1"/>
    <property type="molecule type" value="Genomic_DNA"/>
</dbReference>
<reference evidence="2" key="1">
    <citation type="submission" date="2020-03" db="EMBL/GenBank/DDBJ databases">
        <authorList>
            <person name="Weist P."/>
        </authorList>
    </citation>
    <scope>NUCLEOTIDE SEQUENCE</scope>
</reference>
<organism evidence="2 3">
    <name type="scientific">Pleuronectes platessa</name>
    <name type="common">European plaice</name>
    <dbReference type="NCBI Taxonomy" id="8262"/>
    <lineage>
        <taxon>Eukaryota</taxon>
        <taxon>Metazoa</taxon>
        <taxon>Chordata</taxon>
        <taxon>Craniata</taxon>
        <taxon>Vertebrata</taxon>
        <taxon>Euteleostomi</taxon>
        <taxon>Actinopterygii</taxon>
        <taxon>Neopterygii</taxon>
        <taxon>Teleostei</taxon>
        <taxon>Neoteleostei</taxon>
        <taxon>Acanthomorphata</taxon>
        <taxon>Carangaria</taxon>
        <taxon>Pleuronectiformes</taxon>
        <taxon>Pleuronectoidei</taxon>
        <taxon>Pleuronectidae</taxon>
        <taxon>Pleuronectes</taxon>
    </lineage>
</organism>
<keyword evidence="3" id="KW-1185">Reference proteome</keyword>
<sequence>MCFRPHPLVPLLLTQQQPSSLPLLPPQPAPLLSAPPLPSSPGVCAWITAPSSGAPGEEVQRGDDEKRSDGATTGVRATHREAGTGSRLN</sequence>
<feature type="region of interest" description="Disordered" evidence="1">
    <location>
        <begin position="18"/>
        <end position="37"/>
    </location>
</feature>
<accession>A0A9N7TQ51</accession>
<feature type="compositionally biased region" description="Pro residues" evidence="1">
    <location>
        <begin position="23"/>
        <end position="37"/>
    </location>
</feature>
<proteinExistence type="predicted"/>
<evidence type="ECO:0000313" key="3">
    <source>
        <dbReference type="Proteomes" id="UP001153269"/>
    </source>
</evidence>